<evidence type="ECO:0000313" key="5">
    <source>
        <dbReference type="EMBL" id="GFO37824.1"/>
    </source>
</evidence>
<protein>
    <submittedName>
        <fullName evidence="5">Peroxidase-like protein</fullName>
    </submittedName>
</protein>
<keyword evidence="3" id="KW-0325">Glycoprotein</keyword>
<dbReference type="PRINTS" id="PR00457">
    <property type="entry name" value="ANPEROXIDASE"/>
</dbReference>
<keyword evidence="5" id="KW-0575">Peroxidase</keyword>
<evidence type="ECO:0000256" key="2">
    <source>
        <dbReference type="ARBA" id="ARBA00022525"/>
    </source>
</evidence>
<proteinExistence type="predicted"/>
<dbReference type="InterPro" id="IPR037120">
    <property type="entry name" value="Haem_peroxidase_sf_animal"/>
</dbReference>
<keyword evidence="4" id="KW-0479">Metal-binding</keyword>
<dbReference type="PROSITE" id="PS50292">
    <property type="entry name" value="PEROXIDASE_3"/>
    <property type="match status" value="1"/>
</dbReference>
<accession>A0AAV4D0U4</accession>
<dbReference type="GO" id="GO:0005576">
    <property type="term" value="C:extracellular region"/>
    <property type="evidence" value="ECO:0007669"/>
    <property type="project" value="UniProtKB-SubCell"/>
</dbReference>
<dbReference type="InterPro" id="IPR010255">
    <property type="entry name" value="Haem_peroxidase_sf"/>
</dbReference>
<organism evidence="5 6">
    <name type="scientific">Plakobranchus ocellatus</name>
    <dbReference type="NCBI Taxonomy" id="259542"/>
    <lineage>
        <taxon>Eukaryota</taxon>
        <taxon>Metazoa</taxon>
        <taxon>Spiralia</taxon>
        <taxon>Lophotrochozoa</taxon>
        <taxon>Mollusca</taxon>
        <taxon>Gastropoda</taxon>
        <taxon>Heterobranchia</taxon>
        <taxon>Euthyneura</taxon>
        <taxon>Panpulmonata</taxon>
        <taxon>Sacoglossa</taxon>
        <taxon>Placobranchoidea</taxon>
        <taxon>Plakobranchidae</taxon>
        <taxon>Plakobranchus</taxon>
    </lineage>
</organism>
<evidence type="ECO:0000256" key="3">
    <source>
        <dbReference type="ARBA" id="ARBA00023180"/>
    </source>
</evidence>
<evidence type="ECO:0000256" key="1">
    <source>
        <dbReference type="ARBA" id="ARBA00004613"/>
    </source>
</evidence>
<dbReference type="Gene3D" id="1.10.640.10">
    <property type="entry name" value="Haem peroxidase domain superfamily, animal type"/>
    <property type="match status" value="1"/>
</dbReference>
<dbReference type="SUPFAM" id="SSF48113">
    <property type="entry name" value="Heme-dependent peroxidases"/>
    <property type="match status" value="1"/>
</dbReference>
<dbReference type="Pfam" id="PF03098">
    <property type="entry name" value="An_peroxidase"/>
    <property type="match status" value="1"/>
</dbReference>
<dbReference type="EMBL" id="BLXT01007308">
    <property type="protein sequence ID" value="GFO37824.1"/>
    <property type="molecule type" value="Genomic_DNA"/>
</dbReference>
<evidence type="ECO:0000313" key="6">
    <source>
        <dbReference type="Proteomes" id="UP000735302"/>
    </source>
</evidence>
<dbReference type="PANTHER" id="PTHR11475">
    <property type="entry name" value="OXIDASE/PEROXIDASE"/>
    <property type="match status" value="1"/>
</dbReference>
<gene>
    <name evidence="5" type="ORF">PoB_006432900</name>
</gene>
<dbReference type="GO" id="GO:0006979">
    <property type="term" value="P:response to oxidative stress"/>
    <property type="evidence" value="ECO:0007669"/>
    <property type="project" value="InterPro"/>
</dbReference>
<keyword evidence="2" id="KW-0964">Secreted</keyword>
<keyword evidence="4" id="KW-0408">Iron</keyword>
<dbReference type="InterPro" id="IPR019791">
    <property type="entry name" value="Haem_peroxidase_animal"/>
</dbReference>
<dbReference type="GO" id="GO:0046872">
    <property type="term" value="F:metal ion binding"/>
    <property type="evidence" value="ECO:0007669"/>
    <property type="project" value="UniProtKB-KW"/>
</dbReference>
<evidence type="ECO:0000256" key="4">
    <source>
        <dbReference type="PIRSR" id="PIRSR619791-2"/>
    </source>
</evidence>
<keyword evidence="6" id="KW-1185">Reference proteome</keyword>
<dbReference type="PANTHER" id="PTHR11475:SF4">
    <property type="entry name" value="CHORION PEROXIDASE"/>
    <property type="match status" value="1"/>
</dbReference>
<reference evidence="5 6" key="1">
    <citation type="journal article" date="2021" name="Elife">
        <title>Chloroplast acquisition without the gene transfer in kleptoplastic sea slugs, Plakobranchus ocellatus.</title>
        <authorList>
            <person name="Maeda T."/>
            <person name="Takahashi S."/>
            <person name="Yoshida T."/>
            <person name="Shimamura S."/>
            <person name="Takaki Y."/>
            <person name="Nagai Y."/>
            <person name="Toyoda A."/>
            <person name="Suzuki Y."/>
            <person name="Arimoto A."/>
            <person name="Ishii H."/>
            <person name="Satoh N."/>
            <person name="Nishiyama T."/>
            <person name="Hasebe M."/>
            <person name="Maruyama T."/>
            <person name="Minagawa J."/>
            <person name="Obokata J."/>
            <person name="Shigenobu S."/>
        </authorList>
    </citation>
    <scope>NUCLEOTIDE SEQUENCE [LARGE SCALE GENOMIC DNA]</scope>
</reference>
<sequence>MYGPNGSMFGTLGDVRVNEHPMLSALHVVFHRYHNYVADLLSTNNLFWDDETVFQETRRIVGAVLQHIVYSEYLPPLLGPLHMSNYDLRESRSYRYEPETDPRVINSFATAAFRFGHSMVPGHLWFGSKKEPLESLFFSPHTIQDNRNSVLASLIKGTLTSASQGSDRQFSPAVSRKLFQDLTTGRSLDLVSLNIQRGRDHGLPSYTAFRETCGLPKLNGTEAETKDFLNVFNHIDDIDLFSGALSETHVLGGVVGPTFACIIAKQFRDLKYGDRFWFENPQSATRFTEAQLRAVKSVSMASILCAVSGISSVPWHAFRKTSFWNPEVECNELHQLDLSPWIFQGI</sequence>
<dbReference type="Proteomes" id="UP000735302">
    <property type="component" value="Unassembled WGS sequence"/>
</dbReference>
<dbReference type="GO" id="GO:0020037">
    <property type="term" value="F:heme binding"/>
    <property type="evidence" value="ECO:0007669"/>
    <property type="project" value="InterPro"/>
</dbReference>
<dbReference type="GO" id="GO:0004601">
    <property type="term" value="F:peroxidase activity"/>
    <property type="evidence" value="ECO:0007669"/>
    <property type="project" value="UniProtKB-KW"/>
</dbReference>
<dbReference type="AlphaFoldDB" id="A0AAV4D0U4"/>
<comment type="subcellular location">
    <subcellularLocation>
        <location evidence="1">Secreted</location>
    </subcellularLocation>
</comment>
<keyword evidence="5" id="KW-0560">Oxidoreductase</keyword>
<comment type="caution">
    <text evidence="5">The sequence shown here is derived from an EMBL/GenBank/DDBJ whole genome shotgun (WGS) entry which is preliminary data.</text>
</comment>
<name>A0AAV4D0U4_9GAST</name>
<feature type="binding site" description="axial binding residue" evidence="4">
    <location>
        <position position="117"/>
    </location>
    <ligand>
        <name>heme b</name>
        <dbReference type="ChEBI" id="CHEBI:60344"/>
    </ligand>
    <ligandPart>
        <name>Fe</name>
        <dbReference type="ChEBI" id="CHEBI:18248"/>
    </ligandPart>
</feature>
<keyword evidence="4" id="KW-0349">Heme</keyword>